<feature type="compositionally biased region" description="Pro residues" evidence="1">
    <location>
        <begin position="121"/>
        <end position="134"/>
    </location>
</feature>
<accession>A0A9X2SKK5</accession>
<evidence type="ECO:0000256" key="1">
    <source>
        <dbReference type="SAM" id="MobiDB-lite"/>
    </source>
</evidence>
<dbReference type="EMBL" id="JAMXQV010000010">
    <property type="protein sequence ID" value="MCR6485228.1"/>
    <property type="molecule type" value="Genomic_DNA"/>
</dbReference>
<evidence type="ECO:0000313" key="3">
    <source>
        <dbReference type="EMBL" id="MCR6485228.1"/>
    </source>
</evidence>
<feature type="compositionally biased region" description="Pro residues" evidence="1">
    <location>
        <begin position="143"/>
        <end position="160"/>
    </location>
</feature>
<feature type="transmembrane region" description="Helical" evidence="2">
    <location>
        <begin position="163"/>
        <end position="184"/>
    </location>
</feature>
<feature type="compositionally biased region" description="Basic and acidic residues" evidence="1">
    <location>
        <begin position="1"/>
        <end position="17"/>
    </location>
</feature>
<organism evidence="3 4">
    <name type="scientific">Amycolatopsis iheyensis</name>
    <dbReference type="NCBI Taxonomy" id="2945988"/>
    <lineage>
        <taxon>Bacteria</taxon>
        <taxon>Bacillati</taxon>
        <taxon>Actinomycetota</taxon>
        <taxon>Actinomycetes</taxon>
        <taxon>Pseudonocardiales</taxon>
        <taxon>Pseudonocardiaceae</taxon>
        <taxon>Amycolatopsis</taxon>
    </lineage>
</organism>
<feature type="transmembrane region" description="Helical" evidence="2">
    <location>
        <begin position="224"/>
        <end position="244"/>
    </location>
</feature>
<feature type="transmembrane region" description="Helical" evidence="2">
    <location>
        <begin position="297"/>
        <end position="316"/>
    </location>
</feature>
<feature type="region of interest" description="Disordered" evidence="1">
    <location>
        <begin position="1"/>
        <end position="160"/>
    </location>
</feature>
<evidence type="ECO:0000256" key="2">
    <source>
        <dbReference type="SAM" id="Phobius"/>
    </source>
</evidence>
<feature type="region of interest" description="Disordered" evidence="1">
    <location>
        <begin position="330"/>
        <end position="355"/>
    </location>
</feature>
<sequence length="355" mass="37075">MDRPSQEPLEPEPRDDAAPSPLSFPVEAPRPEGVEPGAGTPFGFPTAAPADAQPLSFPAEASTAPADAQPLSFPVEAPRPDGLEPGAGTPADAFPAARPPSFPNAQPLPFADARPPADAFPQPPEFPNPQPLPFPVAQLPGAPAQPEPVPEPLPEPRPPATRLPALLASLAALLTVGGLFLPLFRLQQQIGVRQRFLDARLTVSQTAWGIQFDFPGQEIDDRPAAPVGIPLVVAVLLLAVAALTAFSRPDRALSRWLVGAGAVFATGVVATVGMIGLEFDAIAEPDADTEVGVGLGMWLLVLAVLAAVAAAVVAYLPRWRSAEWADPELAYRDTPTPPTGVAITVLPPEEPEKPE</sequence>
<keyword evidence="2" id="KW-1133">Transmembrane helix</keyword>
<comment type="caution">
    <text evidence="3">The sequence shown here is derived from an EMBL/GenBank/DDBJ whole genome shotgun (WGS) entry which is preliminary data.</text>
</comment>
<reference evidence="3" key="1">
    <citation type="submission" date="2022-06" db="EMBL/GenBank/DDBJ databases">
        <title>Amycolatopsis iheyaensis sp. nov., a new species of the genus Amycolatopsis isolated from soil in Iheya island, Japan.</title>
        <authorList>
            <person name="Ngamcharungchit C."/>
            <person name="Kanto H."/>
            <person name="Take A."/>
            <person name="Intra B."/>
            <person name="Matsumoto A."/>
            <person name="Panbangred W."/>
            <person name="Inahashi Y."/>
        </authorList>
    </citation>
    <scope>NUCLEOTIDE SEQUENCE</scope>
    <source>
        <strain evidence="3">OK19-0408</strain>
    </source>
</reference>
<dbReference type="Proteomes" id="UP001144096">
    <property type="component" value="Unassembled WGS sequence"/>
</dbReference>
<keyword evidence="4" id="KW-1185">Reference proteome</keyword>
<keyword evidence="2" id="KW-0472">Membrane</keyword>
<feature type="compositionally biased region" description="Low complexity" evidence="1">
    <location>
        <begin position="107"/>
        <end position="120"/>
    </location>
</feature>
<name>A0A9X2SKK5_9PSEU</name>
<dbReference type="AlphaFoldDB" id="A0A9X2SKK5"/>
<protein>
    <submittedName>
        <fullName evidence="3">Uncharacterized protein</fullName>
    </submittedName>
</protein>
<evidence type="ECO:0000313" key="4">
    <source>
        <dbReference type="Proteomes" id="UP001144096"/>
    </source>
</evidence>
<keyword evidence="2" id="KW-0812">Transmembrane</keyword>
<gene>
    <name evidence="3" type="ORF">M8542_20580</name>
</gene>
<dbReference type="RefSeq" id="WP_257921844.1">
    <property type="nucleotide sequence ID" value="NZ_JAMXQV010000010.1"/>
</dbReference>
<proteinExistence type="predicted"/>
<feature type="transmembrane region" description="Helical" evidence="2">
    <location>
        <begin position="256"/>
        <end position="277"/>
    </location>
</feature>